<keyword evidence="2" id="KW-1185">Reference proteome</keyword>
<dbReference type="AlphaFoldDB" id="A0A0W0ZW97"/>
<dbReference type="Proteomes" id="UP000054693">
    <property type="component" value="Unassembled WGS sequence"/>
</dbReference>
<dbReference type="PATRIC" id="fig|40335.7.peg.1346"/>
<proteinExistence type="predicted"/>
<evidence type="ECO:0000313" key="2">
    <source>
        <dbReference type="Proteomes" id="UP000054693"/>
    </source>
</evidence>
<evidence type="ECO:0000313" key="1">
    <source>
        <dbReference type="EMBL" id="KTD73420.1"/>
    </source>
</evidence>
<protein>
    <submittedName>
        <fullName evidence="1">Uncharacterized protein</fullName>
    </submittedName>
</protein>
<dbReference type="STRING" id="40335.Ltuc_1267"/>
<sequence length="75" mass="8914">MVRLWLNRYIQDGVEGLRTRKPPGRPEQKAPIIETQLEELLHQSPQDYGYQVTGWQINVLKDWFARQGFHVVIIR</sequence>
<comment type="caution">
    <text evidence="1">The sequence shown here is derived from an EMBL/GenBank/DDBJ whole genome shotgun (WGS) entry which is preliminary data.</text>
</comment>
<dbReference type="EMBL" id="LNZA01000001">
    <property type="protein sequence ID" value="KTD73420.1"/>
    <property type="molecule type" value="Genomic_DNA"/>
</dbReference>
<organism evidence="1 2">
    <name type="scientific">Legionella tucsonensis</name>
    <dbReference type="NCBI Taxonomy" id="40335"/>
    <lineage>
        <taxon>Bacteria</taxon>
        <taxon>Pseudomonadati</taxon>
        <taxon>Pseudomonadota</taxon>
        <taxon>Gammaproteobacteria</taxon>
        <taxon>Legionellales</taxon>
        <taxon>Legionellaceae</taxon>
        <taxon>Legionella</taxon>
    </lineage>
</organism>
<accession>A0A0W0ZW97</accession>
<reference evidence="1 2" key="1">
    <citation type="submission" date="2015-11" db="EMBL/GenBank/DDBJ databases">
        <title>Genomic analysis of 38 Legionella species identifies large and diverse effector repertoires.</title>
        <authorList>
            <person name="Burstein D."/>
            <person name="Amaro F."/>
            <person name="Zusman T."/>
            <person name="Lifshitz Z."/>
            <person name="Cohen O."/>
            <person name="Gilbert J.A."/>
            <person name="Pupko T."/>
            <person name="Shuman H.A."/>
            <person name="Segal G."/>
        </authorList>
    </citation>
    <scope>NUCLEOTIDE SEQUENCE [LARGE SCALE GENOMIC DNA]</scope>
    <source>
        <strain evidence="1 2">ATCC 49180</strain>
    </source>
</reference>
<gene>
    <name evidence="1" type="ORF">Ltuc_1267</name>
</gene>
<dbReference type="Pfam" id="PF13565">
    <property type="entry name" value="HTH_32"/>
    <property type="match status" value="1"/>
</dbReference>
<name>A0A0W0ZW97_9GAMM</name>